<dbReference type="InterPro" id="IPR027470">
    <property type="entry name" value="Cation_efflux_CTD"/>
</dbReference>
<dbReference type="SUPFAM" id="SSF161111">
    <property type="entry name" value="Cation efflux protein transmembrane domain-like"/>
    <property type="match status" value="1"/>
</dbReference>
<gene>
    <name evidence="13" type="ORF">MARPO_0001s0078</name>
</gene>
<feature type="transmembrane region" description="Helical" evidence="10">
    <location>
        <begin position="359"/>
        <end position="380"/>
    </location>
</feature>
<evidence type="ECO:0000256" key="8">
    <source>
        <dbReference type="ARBA" id="ARBA00023136"/>
    </source>
</evidence>
<dbReference type="InterPro" id="IPR002524">
    <property type="entry name" value="Cation_efflux"/>
</dbReference>
<dbReference type="AlphaFoldDB" id="A0A2R6XV82"/>
<evidence type="ECO:0000313" key="14">
    <source>
        <dbReference type="Proteomes" id="UP000244005"/>
    </source>
</evidence>
<dbReference type="EMBL" id="KZ772673">
    <property type="protein sequence ID" value="PTQ50017.1"/>
    <property type="molecule type" value="Genomic_DNA"/>
</dbReference>
<dbReference type="SUPFAM" id="SSF160240">
    <property type="entry name" value="Cation efflux protein cytoplasmic domain-like"/>
    <property type="match status" value="1"/>
</dbReference>
<dbReference type="OMA" id="NISNCET"/>
<dbReference type="NCBIfam" id="TIGR01297">
    <property type="entry name" value="CDF"/>
    <property type="match status" value="1"/>
</dbReference>
<dbReference type="InterPro" id="IPR058533">
    <property type="entry name" value="Cation_efflux_TM"/>
</dbReference>
<evidence type="ECO:0000256" key="2">
    <source>
        <dbReference type="ARBA" id="ARBA00008873"/>
    </source>
</evidence>
<dbReference type="PANTHER" id="PTHR11562">
    <property type="entry name" value="CATION EFFLUX PROTEIN/ ZINC TRANSPORTER"/>
    <property type="match status" value="1"/>
</dbReference>
<keyword evidence="7" id="KW-0406">Ion transport</keyword>
<dbReference type="InterPro" id="IPR050681">
    <property type="entry name" value="CDF/SLC30A"/>
</dbReference>
<dbReference type="GO" id="GO:0005886">
    <property type="term" value="C:plasma membrane"/>
    <property type="evidence" value="ECO:0000318"/>
    <property type="project" value="GO_Central"/>
</dbReference>
<evidence type="ECO:0000256" key="7">
    <source>
        <dbReference type="ARBA" id="ARBA00023065"/>
    </source>
</evidence>
<dbReference type="Gene3D" id="1.20.1510.10">
    <property type="entry name" value="Cation efflux protein transmembrane domain"/>
    <property type="match status" value="2"/>
</dbReference>
<evidence type="ECO:0000256" key="4">
    <source>
        <dbReference type="ARBA" id="ARBA00022692"/>
    </source>
</evidence>
<keyword evidence="5" id="KW-0862">Zinc</keyword>
<comment type="subcellular location">
    <subcellularLocation>
        <location evidence="1">Membrane</location>
        <topology evidence="1">Multi-pass membrane protein</topology>
    </subcellularLocation>
</comment>
<evidence type="ECO:0000256" key="6">
    <source>
        <dbReference type="ARBA" id="ARBA00022989"/>
    </source>
</evidence>
<evidence type="ECO:0000259" key="12">
    <source>
        <dbReference type="Pfam" id="PF16916"/>
    </source>
</evidence>
<comment type="similarity">
    <text evidence="2">Belongs to the cation diffusion facilitator (CDF) transporter (TC 2.A.4) family. SLC30A subfamily.</text>
</comment>
<dbReference type="OrthoDB" id="9944568at2759"/>
<evidence type="ECO:0000256" key="10">
    <source>
        <dbReference type="SAM" id="Phobius"/>
    </source>
</evidence>
<feature type="transmembrane region" description="Helical" evidence="10">
    <location>
        <begin position="135"/>
        <end position="159"/>
    </location>
</feature>
<evidence type="ECO:0000313" key="13">
    <source>
        <dbReference type="EMBL" id="PTQ50017.1"/>
    </source>
</evidence>
<dbReference type="GO" id="GO:0005773">
    <property type="term" value="C:vacuole"/>
    <property type="evidence" value="ECO:0000318"/>
    <property type="project" value="GO_Central"/>
</dbReference>
<feature type="transmembrane region" description="Helical" evidence="10">
    <location>
        <begin position="72"/>
        <end position="94"/>
    </location>
</feature>
<keyword evidence="3" id="KW-0813">Transport</keyword>
<evidence type="ECO:0000259" key="11">
    <source>
        <dbReference type="Pfam" id="PF01545"/>
    </source>
</evidence>
<feature type="transmembrane region" description="Helical" evidence="10">
    <location>
        <begin position="171"/>
        <end position="192"/>
    </location>
</feature>
<feature type="domain" description="Cation efflux protein cytoplasmic" evidence="12">
    <location>
        <begin position="393"/>
        <end position="466"/>
    </location>
</feature>
<feature type="compositionally biased region" description="Basic and acidic residues" evidence="9">
    <location>
        <begin position="477"/>
        <end position="490"/>
    </location>
</feature>
<dbReference type="InterPro" id="IPR036837">
    <property type="entry name" value="Cation_efflux_CTD_sf"/>
</dbReference>
<dbReference type="GO" id="GO:0071577">
    <property type="term" value="P:zinc ion transmembrane transport"/>
    <property type="evidence" value="ECO:0000318"/>
    <property type="project" value="GO_Central"/>
</dbReference>
<keyword evidence="5" id="KW-0864">Zinc transport</keyword>
<dbReference type="Gramene" id="Mp1g17380.1">
    <property type="protein sequence ID" value="Mp1g17380.1.cds1"/>
    <property type="gene ID" value="Mp1g17380"/>
</dbReference>
<name>A0A2R6XV82_MARPO</name>
<keyword evidence="4 10" id="KW-0812">Transmembrane</keyword>
<keyword evidence="14" id="KW-1185">Reference proteome</keyword>
<evidence type="ECO:0000256" key="3">
    <source>
        <dbReference type="ARBA" id="ARBA00022448"/>
    </source>
</evidence>
<dbReference type="PANTHER" id="PTHR11562:SF17">
    <property type="entry name" value="RE54080P-RELATED"/>
    <property type="match status" value="1"/>
</dbReference>
<feature type="transmembrane region" description="Helical" evidence="10">
    <location>
        <begin position="330"/>
        <end position="353"/>
    </location>
</feature>
<feature type="region of interest" description="Disordered" evidence="9">
    <location>
        <begin position="474"/>
        <end position="498"/>
    </location>
</feature>
<evidence type="ECO:0000256" key="5">
    <source>
        <dbReference type="ARBA" id="ARBA00022906"/>
    </source>
</evidence>
<dbReference type="Pfam" id="PF16916">
    <property type="entry name" value="ZT_dimer"/>
    <property type="match status" value="1"/>
</dbReference>
<proteinExistence type="inferred from homology"/>
<sequence length="498" mass="55514">MGKSTSLNEALLDQREEACGTPQQPIRVEEAYGQKFLNGDWKCGTDVCGIANTRSDAAIEERSEATKKLSRAVCFCVVFMILEIIGGIKAGSLAVLTDAVHLSSDVASFAISLFAVWAGGLEADRHRHSFGFYRLEVLGALVSILIIWLITGIIVYEAIDRLFTEQGAIDGRLMFIVASLGLLVNLAMMFLLGHDHGHGGHGHGHDHGHGHGHSHDHEEASDQEHSHTHEHGSHDGHDHEHHEHHHDEAHDEHAPLLLEDGKSSDPNQHRQECKRQNLVVRGHDQIIVCICDEADGSFERRLTIDSTSSEHEVRRSGSSERRENVNVRSAYLHVLGDMIQSIGVMIGGAVIWWKPEWKIVDLICTFLFSIIVLLTTLKMVSDILAVLMESTPREIDAKLLQKGLEAIDGVNAVHELHIWAITVGKVILACHVMIKPEAESDEVLQKVIHYCDSKFKISHVTIQIERRKHAAPLNAPSEDHSLDHDHSHDHDHHHHDHH</sequence>
<dbReference type="Proteomes" id="UP000244005">
    <property type="component" value="Unassembled WGS sequence"/>
</dbReference>
<evidence type="ECO:0000256" key="1">
    <source>
        <dbReference type="ARBA" id="ARBA00004141"/>
    </source>
</evidence>
<protein>
    <submittedName>
        <fullName evidence="13">Uncharacterized protein</fullName>
    </submittedName>
</protein>
<keyword evidence="8 10" id="KW-0472">Membrane</keyword>
<dbReference type="InterPro" id="IPR027469">
    <property type="entry name" value="Cation_efflux_TMD_sf"/>
</dbReference>
<dbReference type="GO" id="GO:0005385">
    <property type="term" value="F:zinc ion transmembrane transporter activity"/>
    <property type="evidence" value="ECO:0000318"/>
    <property type="project" value="GO_Central"/>
</dbReference>
<feature type="region of interest" description="Disordered" evidence="9">
    <location>
        <begin position="199"/>
        <end position="252"/>
    </location>
</feature>
<dbReference type="Pfam" id="PF01545">
    <property type="entry name" value="Cation_efflux"/>
    <property type="match status" value="1"/>
</dbReference>
<reference evidence="14" key="1">
    <citation type="journal article" date="2017" name="Cell">
        <title>Insights into land plant evolution garnered from the Marchantia polymorpha genome.</title>
        <authorList>
            <person name="Bowman J.L."/>
            <person name="Kohchi T."/>
            <person name="Yamato K.T."/>
            <person name="Jenkins J."/>
            <person name="Shu S."/>
            <person name="Ishizaki K."/>
            <person name="Yamaoka S."/>
            <person name="Nishihama R."/>
            <person name="Nakamura Y."/>
            <person name="Berger F."/>
            <person name="Adam C."/>
            <person name="Aki S.S."/>
            <person name="Althoff F."/>
            <person name="Araki T."/>
            <person name="Arteaga-Vazquez M.A."/>
            <person name="Balasubrmanian S."/>
            <person name="Barry K."/>
            <person name="Bauer D."/>
            <person name="Boehm C.R."/>
            <person name="Briginshaw L."/>
            <person name="Caballero-Perez J."/>
            <person name="Catarino B."/>
            <person name="Chen F."/>
            <person name="Chiyoda S."/>
            <person name="Chovatia M."/>
            <person name="Davies K.M."/>
            <person name="Delmans M."/>
            <person name="Demura T."/>
            <person name="Dierschke T."/>
            <person name="Dolan L."/>
            <person name="Dorantes-Acosta A.E."/>
            <person name="Eklund D.M."/>
            <person name="Florent S.N."/>
            <person name="Flores-Sandoval E."/>
            <person name="Fujiyama A."/>
            <person name="Fukuzawa H."/>
            <person name="Galik B."/>
            <person name="Grimanelli D."/>
            <person name="Grimwood J."/>
            <person name="Grossniklaus U."/>
            <person name="Hamada T."/>
            <person name="Haseloff J."/>
            <person name="Hetherington A.J."/>
            <person name="Higo A."/>
            <person name="Hirakawa Y."/>
            <person name="Hundley H.N."/>
            <person name="Ikeda Y."/>
            <person name="Inoue K."/>
            <person name="Inoue S.I."/>
            <person name="Ishida S."/>
            <person name="Jia Q."/>
            <person name="Kakita M."/>
            <person name="Kanazawa T."/>
            <person name="Kawai Y."/>
            <person name="Kawashima T."/>
            <person name="Kennedy M."/>
            <person name="Kinose K."/>
            <person name="Kinoshita T."/>
            <person name="Kohara Y."/>
            <person name="Koide E."/>
            <person name="Komatsu K."/>
            <person name="Kopischke S."/>
            <person name="Kubo M."/>
            <person name="Kyozuka J."/>
            <person name="Lagercrantz U."/>
            <person name="Lin S.S."/>
            <person name="Lindquist E."/>
            <person name="Lipzen A.M."/>
            <person name="Lu C.W."/>
            <person name="De Luna E."/>
            <person name="Martienssen R.A."/>
            <person name="Minamino N."/>
            <person name="Mizutani M."/>
            <person name="Mizutani M."/>
            <person name="Mochizuki N."/>
            <person name="Monte I."/>
            <person name="Mosher R."/>
            <person name="Nagasaki H."/>
            <person name="Nakagami H."/>
            <person name="Naramoto S."/>
            <person name="Nishitani K."/>
            <person name="Ohtani M."/>
            <person name="Okamoto T."/>
            <person name="Okumura M."/>
            <person name="Phillips J."/>
            <person name="Pollak B."/>
            <person name="Reinders A."/>
            <person name="Rovekamp M."/>
            <person name="Sano R."/>
            <person name="Sawa S."/>
            <person name="Schmid M.W."/>
            <person name="Shirakawa M."/>
            <person name="Solano R."/>
            <person name="Spunde A."/>
            <person name="Suetsugu N."/>
            <person name="Sugano S."/>
            <person name="Sugiyama A."/>
            <person name="Sun R."/>
            <person name="Suzuki Y."/>
            <person name="Takenaka M."/>
            <person name="Takezawa D."/>
            <person name="Tomogane H."/>
            <person name="Tsuzuki M."/>
            <person name="Ueda T."/>
            <person name="Umeda M."/>
            <person name="Ward J.M."/>
            <person name="Watanabe Y."/>
            <person name="Yazaki K."/>
            <person name="Yokoyama R."/>
            <person name="Yoshitake Y."/>
            <person name="Yotsui I."/>
            <person name="Zachgo S."/>
            <person name="Schmutz J."/>
        </authorList>
    </citation>
    <scope>NUCLEOTIDE SEQUENCE [LARGE SCALE GENOMIC DNA]</scope>
    <source>
        <strain evidence="14">Tak-1</strain>
    </source>
</reference>
<feature type="transmembrane region" description="Helical" evidence="10">
    <location>
        <begin position="106"/>
        <end position="123"/>
    </location>
</feature>
<keyword evidence="6 10" id="KW-1133">Transmembrane helix</keyword>
<dbReference type="Gramene" id="Mp1g17380.2">
    <property type="protein sequence ID" value="Mp1g17380.2.cds1"/>
    <property type="gene ID" value="Mp1g17380"/>
</dbReference>
<evidence type="ECO:0000256" key="9">
    <source>
        <dbReference type="SAM" id="MobiDB-lite"/>
    </source>
</evidence>
<accession>A0A2R6XV82</accession>
<organism evidence="13 14">
    <name type="scientific">Marchantia polymorpha</name>
    <name type="common">Common liverwort</name>
    <name type="synonym">Marchantia aquatica</name>
    <dbReference type="NCBI Taxonomy" id="3197"/>
    <lineage>
        <taxon>Eukaryota</taxon>
        <taxon>Viridiplantae</taxon>
        <taxon>Streptophyta</taxon>
        <taxon>Embryophyta</taxon>
        <taxon>Marchantiophyta</taxon>
        <taxon>Marchantiopsida</taxon>
        <taxon>Marchantiidae</taxon>
        <taxon>Marchantiales</taxon>
        <taxon>Marchantiaceae</taxon>
        <taxon>Marchantia</taxon>
    </lineage>
</organism>
<feature type="domain" description="Cation efflux protein transmembrane" evidence="11">
    <location>
        <begin position="72"/>
        <end position="388"/>
    </location>
</feature>